<dbReference type="PANTHER" id="PTHR30075:SF2">
    <property type="entry name" value="GLYCINE--TRNA LIGASE, CHLOROPLASTIC_MITOCHONDRIAL 2"/>
    <property type="match status" value="1"/>
</dbReference>
<comment type="catalytic activity">
    <reaction evidence="9 10">
        <text>tRNA(Gly) + glycine + ATP = glycyl-tRNA(Gly) + AMP + diphosphate</text>
        <dbReference type="Rhea" id="RHEA:16013"/>
        <dbReference type="Rhea" id="RHEA-COMP:9664"/>
        <dbReference type="Rhea" id="RHEA-COMP:9683"/>
        <dbReference type="ChEBI" id="CHEBI:30616"/>
        <dbReference type="ChEBI" id="CHEBI:33019"/>
        <dbReference type="ChEBI" id="CHEBI:57305"/>
        <dbReference type="ChEBI" id="CHEBI:78442"/>
        <dbReference type="ChEBI" id="CHEBI:78522"/>
        <dbReference type="ChEBI" id="CHEBI:456215"/>
        <dbReference type="EC" id="6.1.1.14"/>
    </reaction>
</comment>
<evidence type="ECO:0000313" key="13">
    <source>
        <dbReference type="EMBL" id="ADR19953.1"/>
    </source>
</evidence>
<dbReference type="HOGENOM" id="CLU_007220_2_2_0"/>
<evidence type="ECO:0000313" key="14">
    <source>
        <dbReference type="Proteomes" id="UP000007039"/>
    </source>
</evidence>
<evidence type="ECO:0000256" key="2">
    <source>
        <dbReference type="ARBA" id="ARBA00008226"/>
    </source>
</evidence>
<dbReference type="PANTHER" id="PTHR30075">
    <property type="entry name" value="GLYCYL-TRNA SYNTHETASE"/>
    <property type="match status" value="1"/>
</dbReference>
<dbReference type="Pfam" id="PF02092">
    <property type="entry name" value="tRNA_synt_2f"/>
    <property type="match status" value="1"/>
</dbReference>
<keyword evidence="14" id="KW-1185">Reference proteome</keyword>
<gene>
    <name evidence="10" type="primary">glyS</name>
    <name evidence="13" type="ordered locus">Calni_2059</name>
</gene>
<dbReference type="PRINTS" id="PR01045">
    <property type="entry name" value="TRNASYNTHGB"/>
</dbReference>
<dbReference type="EC" id="6.1.1.14" evidence="10"/>
<dbReference type="RefSeq" id="WP_013452159.1">
    <property type="nucleotide sequence ID" value="NC_014758.1"/>
</dbReference>
<keyword evidence="6 10" id="KW-0067">ATP-binding</keyword>
<dbReference type="SUPFAM" id="SSF109604">
    <property type="entry name" value="HD-domain/PDEase-like"/>
    <property type="match status" value="1"/>
</dbReference>
<dbReference type="KEGG" id="cni:Calni_2059"/>
<feature type="domain" description="DALR anticodon binding" evidence="12">
    <location>
        <begin position="582"/>
        <end position="682"/>
    </location>
</feature>
<keyword evidence="11" id="KW-0175">Coiled coil</keyword>
<evidence type="ECO:0000256" key="8">
    <source>
        <dbReference type="ARBA" id="ARBA00023146"/>
    </source>
</evidence>
<dbReference type="NCBIfam" id="TIGR00211">
    <property type="entry name" value="glyS"/>
    <property type="match status" value="1"/>
</dbReference>
<dbReference type="GO" id="GO:0006420">
    <property type="term" value="P:arginyl-tRNA aminoacylation"/>
    <property type="evidence" value="ECO:0007669"/>
    <property type="project" value="InterPro"/>
</dbReference>
<keyword evidence="3 10" id="KW-0963">Cytoplasm</keyword>
<evidence type="ECO:0000256" key="9">
    <source>
        <dbReference type="ARBA" id="ARBA00047937"/>
    </source>
</evidence>
<dbReference type="InterPro" id="IPR008909">
    <property type="entry name" value="DALR_anticod-bd"/>
</dbReference>
<evidence type="ECO:0000256" key="10">
    <source>
        <dbReference type="HAMAP-Rule" id="MF_00255"/>
    </source>
</evidence>
<evidence type="ECO:0000256" key="1">
    <source>
        <dbReference type="ARBA" id="ARBA00004496"/>
    </source>
</evidence>
<evidence type="ECO:0000256" key="5">
    <source>
        <dbReference type="ARBA" id="ARBA00022741"/>
    </source>
</evidence>
<dbReference type="HAMAP" id="MF_00255">
    <property type="entry name" value="Gly_tRNA_synth_beta"/>
    <property type="match status" value="1"/>
</dbReference>
<keyword evidence="7 10" id="KW-0648">Protein biosynthesis</keyword>
<feature type="coiled-coil region" evidence="11">
    <location>
        <begin position="584"/>
        <end position="611"/>
    </location>
</feature>
<dbReference type="GO" id="GO:0006426">
    <property type="term" value="P:glycyl-tRNA aminoacylation"/>
    <property type="evidence" value="ECO:0007669"/>
    <property type="project" value="UniProtKB-UniRule"/>
</dbReference>
<organism evidence="13 14">
    <name type="scientific">Calditerrivibrio nitroreducens (strain DSM 19672 / NBRC 101217 / Yu37-1)</name>
    <dbReference type="NCBI Taxonomy" id="768670"/>
    <lineage>
        <taxon>Bacteria</taxon>
        <taxon>Pseudomonadati</taxon>
        <taxon>Deferribacterota</taxon>
        <taxon>Deferribacteres</taxon>
        <taxon>Deferribacterales</taxon>
        <taxon>Calditerrivibrionaceae</taxon>
    </lineage>
</organism>
<name>E4THU2_CALNY</name>
<keyword evidence="5 10" id="KW-0547">Nucleotide-binding</keyword>
<dbReference type="GO" id="GO:0004814">
    <property type="term" value="F:arginine-tRNA ligase activity"/>
    <property type="evidence" value="ECO:0007669"/>
    <property type="project" value="InterPro"/>
</dbReference>
<evidence type="ECO:0000256" key="4">
    <source>
        <dbReference type="ARBA" id="ARBA00022598"/>
    </source>
</evidence>
<dbReference type="EMBL" id="CP002347">
    <property type="protein sequence ID" value="ADR19953.1"/>
    <property type="molecule type" value="Genomic_DNA"/>
</dbReference>
<comment type="subcellular location">
    <subcellularLocation>
        <location evidence="1 10">Cytoplasm</location>
    </subcellularLocation>
</comment>
<dbReference type="AlphaFoldDB" id="E4THU2"/>
<dbReference type="InterPro" id="IPR006194">
    <property type="entry name" value="Gly-tRNA-synth_heterodimer"/>
</dbReference>
<evidence type="ECO:0000256" key="3">
    <source>
        <dbReference type="ARBA" id="ARBA00022490"/>
    </source>
</evidence>
<dbReference type="GO" id="GO:0005524">
    <property type="term" value="F:ATP binding"/>
    <property type="evidence" value="ECO:0007669"/>
    <property type="project" value="UniProtKB-UniRule"/>
</dbReference>
<sequence>MSYYFLEILNEEIPADFVNVGIDYLGSAFENLFKENRIPFEKIVADGTPRRLFVLVSGLADHQPDQEEEIVGPPASAAFDAEGNLTNVAMNFAKAKQLDVATLKKVSTPKGEYLSGKRFTKGRSTREIISENVAKLIQNIPFKKTMRWGDKSFRFARPVKSFISLYDGELLPFDIDGIEASNKTAGHRFMWKDSIKIDSPEDYFNRLKNAFVVPERGVRREMIVSDILNIAGQYEVDVDIDESLLDTVTNLVEYPFAVLGSFSEEFLKLPEEVLITSMKNHQKYFYTKNRKNGKISNYFIGISNTKPVNDNIRKGYERVLRARLKDAAFFFENDKNVPLESRVEELKKVVYQEKLGTSYEKMERFREVSRYLTEVLSLSSEECKLIDRTAYLCKADLMTEMVYEFPELQGVMGREYGRIQGEPQEVYIGIYEHYLPKFSGDKIPETITGAVVSIADKIDTICGCFSIGLIPTGNNDPYALRRNSIGIIQIIRQKSYRIDIDKLVSKSLNLLKSKVNFDLEKVKDQVMEFIKQRYKQVLISEGIASDAVDASIDLFNDLIKIEKLARTLSDAKGKESFNSIAQSYKRINNILKKANHNRSEYNNEILTEEVERKLLDKIDGIKNEFMIRLSKEEYAEGLNTLLQLEPYINEFFDKVMVMVEDTNVRENRLSMLCSLKQLFDKIGNLSMIN</sequence>
<dbReference type="Proteomes" id="UP000007039">
    <property type="component" value="Chromosome"/>
</dbReference>
<evidence type="ECO:0000256" key="6">
    <source>
        <dbReference type="ARBA" id="ARBA00022840"/>
    </source>
</evidence>
<accession>E4THU2</accession>
<dbReference type="Pfam" id="PF05746">
    <property type="entry name" value="DALR_1"/>
    <property type="match status" value="1"/>
</dbReference>
<keyword evidence="8 10" id="KW-0030">Aminoacyl-tRNA synthetase</keyword>
<dbReference type="eggNOG" id="COG0751">
    <property type="taxonomic scope" value="Bacteria"/>
</dbReference>
<proteinExistence type="inferred from homology"/>
<dbReference type="OrthoDB" id="9775440at2"/>
<dbReference type="InterPro" id="IPR015944">
    <property type="entry name" value="Gly-tRNA-synth_bsu"/>
</dbReference>
<dbReference type="STRING" id="768670.Calni_2059"/>
<evidence type="ECO:0000259" key="12">
    <source>
        <dbReference type="Pfam" id="PF05746"/>
    </source>
</evidence>
<evidence type="ECO:0000256" key="11">
    <source>
        <dbReference type="SAM" id="Coils"/>
    </source>
</evidence>
<comment type="similarity">
    <text evidence="2 10">Belongs to the class-II aminoacyl-tRNA synthetase family.</text>
</comment>
<dbReference type="GO" id="GO:0004820">
    <property type="term" value="F:glycine-tRNA ligase activity"/>
    <property type="evidence" value="ECO:0007669"/>
    <property type="project" value="UniProtKB-UniRule"/>
</dbReference>
<reference evidence="13 14" key="1">
    <citation type="journal article" date="2011" name="Stand. Genomic Sci.">
        <title>Complete genome sequence of Calditerrivibrio nitroreducens type strain (Yu37-1).</title>
        <authorList>
            <person name="Pitluck S."/>
            <person name="Sikorski J."/>
            <person name="Zeytun A."/>
            <person name="Lapidus A."/>
            <person name="Nolan M."/>
            <person name="Lucas S."/>
            <person name="Hammon N."/>
            <person name="Deshpande S."/>
            <person name="Cheng J.F."/>
            <person name="Tapia R."/>
            <person name="Han C."/>
            <person name="Goodwin L."/>
            <person name="Liolios K."/>
            <person name="Pagani I."/>
            <person name="Ivanova N."/>
            <person name="Mavromatis K."/>
            <person name="Pati A."/>
            <person name="Chen A."/>
            <person name="Palaniappan K."/>
            <person name="Hauser L."/>
            <person name="Chang Y.J."/>
            <person name="Jeffries C.D."/>
            <person name="Detter J.C."/>
            <person name="Brambilla E."/>
            <person name="Djao O.D."/>
            <person name="Rohde M."/>
            <person name="Spring S."/>
            <person name="Goker M."/>
            <person name="Woyke T."/>
            <person name="Bristow J."/>
            <person name="Eisen J.A."/>
            <person name="Markowitz V."/>
            <person name="Hugenholtz P."/>
            <person name="Kyrpides N.C."/>
            <person name="Klenk H.P."/>
            <person name="Land M."/>
        </authorList>
    </citation>
    <scope>NUCLEOTIDE SEQUENCE [LARGE SCALE GENOMIC DNA]</scope>
    <source>
        <strain evidence="14">DSM 19672 / NBRC 101217 / Yu37-1</strain>
    </source>
</reference>
<protein>
    <recommendedName>
        <fullName evidence="10">Glycine--tRNA ligase beta subunit</fullName>
        <ecNumber evidence="10">6.1.1.14</ecNumber>
    </recommendedName>
    <alternativeName>
        <fullName evidence="10">Glycyl-tRNA synthetase beta subunit</fullName>
        <shortName evidence="10">GlyRS</shortName>
    </alternativeName>
</protein>
<evidence type="ECO:0000256" key="7">
    <source>
        <dbReference type="ARBA" id="ARBA00022917"/>
    </source>
</evidence>
<dbReference type="PROSITE" id="PS50861">
    <property type="entry name" value="AA_TRNA_LIGASE_II_GLYAB"/>
    <property type="match status" value="1"/>
</dbReference>
<dbReference type="GO" id="GO:0005829">
    <property type="term" value="C:cytosol"/>
    <property type="evidence" value="ECO:0007669"/>
    <property type="project" value="TreeGrafter"/>
</dbReference>
<keyword evidence="4 10" id="KW-0436">Ligase</keyword>
<comment type="subunit">
    <text evidence="10">Tetramer of two alpha and two beta subunits.</text>
</comment>